<dbReference type="PANTHER" id="PTHR44943">
    <property type="entry name" value="CELLULOSE SYNTHASE OPERON PROTEIN C"/>
    <property type="match status" value="1"/>
</dbReference>
<dbReference type="PROSITE" id="PS50293">
    <property type="entry name" value="TPR_REGION"/>
    <property type="match status" value="1"/>
</dbReference>
<dbReference type="EMBL" id="NQXA01000004">
    <property type="protein sequence ID" value="PHQ29615.1"/>
    <property type="molecule type" value="Genomic_DNA"/>
</dbReference>
<dbReference type="Pfam" id="PF13432">
    <property type="entry name" value="TPR_16"/>
    <property type="match status" value="1"/>
</dbReference>
<dbReference type="OrthoDB" id="9811837at2"/>
<dbReference type="Pfam" id="PF13181">
    <property type="entry name" value="TPR_8"/>
    <property type="match status" value="1"/>
</dbReference>
<sequence length="326" mass="37364">MGIMKQLYVFAFLGLSCAAFAQEDIQLDSDALLSELSDNACACIDEISTYNKHREEVVKEINTCIEEVTQAYQLGTQLFKFSKPEKSEKITEQDSTNREKVINTNKESKQYKDAYYKIEEQLMESCEALKQKVAASDKQGLKSMSLNEQALKYYREGVAASEKGDFSTAVKQFKKALKEDEEFAFAWDNLGLAYRKQEKYDKAIEAYEKSIEIDPYGLMPLQNIAIAYQYQEEYDKAIDAYKRLALIDEGNPEVAYGIGSIYALKLNEYEKALDYMCKAFNAYTKMKSPYRSDAEQIINIIYQEMKKEGKEETFKAILKDNGIDMG</sequence>
<reference evidence="5 6" key="1">
    <citation type="submission" date="2017-08" db="EMBL/GenBank/DDBJ databases">
        <title>The whole genome shortgun sequences of strain Leeuwenhoekiella nanhaiensis G18 from the South China Sea.</title>
        <authorList>
            <person name="Liu Q."/>
        </authorList>
    </citation>
    <scope>NUCLEOTIDE SEQUENCE [LARGE SCALE GENOMIC DNA]</scope>
    <source>
        <strain evidence="5 6">G18</strain>
    </source>
</reference>
<dbReference type="InterPro" id="IPR051685">
    <property type="entry name" value="Ycf3/AcsC/BcsC/TPR_MFPF"/>
</dbReference>
<dbReference type="PANTHER" id="PTHR44943:SF8">
    <property type="entry name" value="TPR REPEAT-CONTAINING PROTEIN MJ0263"/>
    <property type="match status" value="1"/>
</dbReference>
<dbReference type="InterPro" id="IPR019734">
    <property type="entry name" value="TPR_rpt"/>
</dbReference>
<keyword evidence="4" id="KW-0732">Signal</keyword>
<keyword evidence="6" id="KW-1185">Reference proteome</keyword>
<accession>A0A2G1VS85</accession>
<organism evidence="5 6">
    <name type="scientific">Leeuwenhoekiella nanhaiensis</name>
    <dbReference type="NCBI Taxonomy" id="1655491"/>
    <lineage>
        <taxon>Bacteria</taxon>
        <taxon>Pseudomonadati</taxon>
        <taxon>Bacteroidota</taxon>
        <taxon>Flavobacteriia</taxon>
        <taxon>Flavobacteriales</taxon>
        <taxon>Flavobacteriaceae</taxon>
        <taxon>Leeuwenhoekiella</taxon>
    </lineage>
</organism>
<evidence type="ECO:0000256" key="1">
    <source>
        <dbReference type="ARBA" id="ARBA00022737"/>
    </source>
</evidence>
<evidence type="ECO:0000256" key="2">
    <source>
        <dbReference type="ARBA" id="ARBA00022803"/>
    </source>
</evidence>
<dbReference type="SMART" id="SM00028">
    <property type="entry name" value="TPR"/>
    <property type="match status" value="3"/>
</dbReference>
<evidence type="ECO:0000256" key="4">
    <source>
        <dbReference type="SAM" id="SignalP"/>
    </source>
</evidence>
<evidence type="ECO:0000313" key="5">
    <source>
        <dbReference type="EMBL" id="PHQ29615.1"/>
    </source>
</evidence>
<keyword evidence="1" id="KW-0677">Repeat</keyword>
<comment type="caution">
    <text evidence="5">The sequence shown here is derived from an EMBL/GenBank/DDBJ whole genome shotgun (WGS) entry which is preliminary data.</text>
</comment>
<feature type="signal peptide" evidence="4">
    <location>
        <begin position="1"/>
        <end position="21"/>
    </location>
</feature>
<dbReference type="Proteomes" id="UP000229433">
    <property type="component" value="Unassembled WGS sequence"/>
</dbReference>
<dbReference type="Pfam" id="PF00515">
    <property type="entry name" value="TPR_1"/>
    <property type="match status" value="1"/>
</dbReference>
<name>A0A2G1VS85_9FLAO</name>
<dbReference type="PROSITE" id="PS50005">
    <property type="entry name" value="TPR"/>
    <property type="match status" value="2"/>
</dbReference>
<gene>
    <name evidence="5" type="ORF">CJ305_09900</name>
</gene>
<proteinExistence type="predicted"/>
<dbReference type="SUPFAM" id="SSF48452">
    <property type="entry name" value="TPR-like"/>
    <property type="match status" value="1"/>
</dbReference>
<feature type="repeat" description="TPR" evidence="3">
    <location>
        <begin position="184"/>
        <end position="217"/>
    </location>
</feature>
<keyword evidence="2 3" id="KW-0802">TPR repeat</keyword>
<protein>
    <submittedName>
        <fullName evidence="5">Uncharacterized protein</fullName>
    </submittedName>
</protein>
<dbReference type="Gene3D" id="1.25.40.10">
    <property type="entry name" value="Tetratricopeptide repeat domain"/>
    <property type="match status" value="1"/>
</dbReference>
<feature type="repeat" description="TPR" evidence="3">
    <location>
        <begin position="150"/>
        <end position="183"/>
    </location>
</feature>
<feature type="chain" id="PRO_5013605518" evidence="4">
    <location>
        <begin position="22"/>
        <end position="326"/>
    </location>
</feature>
<evidence type="ECO:0000256" key="3">
    <source>
        <dbReference type="PROSITE-ProRule" id="PRU00339"/>
    </source>
</evidence>
<dbReference type="PROSITE" id="PS51257">
    <property type="entry name" value="PROKAR_LIPOPROTEIN"/>
    <property type="match status" value="1"/>
</dbReference>
<dbReference type="AlphaFoldDB" id="A0A2G1VS85"/>
<evidence type="ECO:0000313" key="6">
    <source>
        <dbReference type="Proteomes" id="UP000229433"/>
    </source>
</evidence>
<dbReference type="InterPro" id="IPR011990">
    <property type="entry name" value="TPR-like_helical_dom_sf"/>
</dbReference>